<organism evidence="7 8">
    <name type="scientific">Kutzneria albida DSM 43870</name>
    <dbReference type="NCBI Taxonomy" id="1449976"/>
    <lineage>
        <taxon>Bacteria</taxon>
        <taxon>Bacillati</taxon>
        <taxon>Actinomycetota</taxon>
        <taxon>Actinomycetes</taxon>
        <taxon>Pseudonocardiales</taxon>
        <taxon>Pseudonocardiaceae</taxon>
        <taxon>Kutzneria</taxon>
    </lineage>
</organism>
<dbReference type="PANTHER" id="PTHR43095:SF3">
    <property type="entry name" value="L-XYLULOSE_3-KETO-L-GULONATE KINASE"/>
    <property type="match status" value="1"/>
</dbReference>
<dbReference type="PIRSF" id="PIRSF000538">
    <property type="entry name" value="GlpK"/>
    <property type="match status" value="1"/>
</dbReference>
<dbReference type="eggNOG" id="COG1070">
    <property type="taxonomic scope" value="Bacteria"/>
</dbReference>
<dbReference type="InterPro" id="IPR018484">
    <property type="entry name" value="FGGY_N"/>
</dbReference>
<evidence type="ECO:0000259" key="5">
    <source>
        <dbReference type="Pfam" id="PF00370"/>
    </source>
</evidence>
<protein>
    <submittedName>
        <fullName evidence="7">Putative L-xylulose kinase</fullName>
    </submittedName>
</protein>
<feature type="domain" description="Carbohydrate kinase FGGY C-terminal" evidence="6">
    <location>
        <begin position="275"/>
        <end position="436"/>
    </location>
</feature>
<evidence type="ECO:0000256" key="1">
    <source>
        <dbReference type="ARBA" id="ARBA00009156"/>
    </source>
</evidence>
<keyword evidence="3 4" id="KW-0418">Kinase</keyword>
<dbReference type="EMBL" id="CP007155">
    <property type="protein sequence ID" value="AHH95374.1"/>
    <property type="molecule type" value="Genomic_DNA"/>
</dbReference>
<dbReference type="KEGG" id="kal:KALB_2004"/>
<gene>
    <name evidence="7" type="ORF">KALB_2004</name>
</gene>
<dbReference type="InterPro" id="IPR050406">
    <property type="entry name" value="FGGY_Carb_Kinase"/>
</dbReference>
<dbReference type="CDD" id="cd07802">
    <property type="entry name" value="ASKHA_NBD_FGGY_EcLyxK-like"/>
    <property type="match status" value="1"/>
</dbReference>
<evidence type="ECO:0000256" key="2">
    <source>
        <dbReference type="ARBA" id="ARBA00022679"/>
    </source>
</evidence>
<name>W5WAX9_9PSEU</name>
<dbReference type="Pfam" id="PF02782">
    <property type="entry name" value="FGGY_C"/>
    <property type="match status" value="1"/>
</dbReference>
<proteinExistence type="inferred from homology"/>
<dbReference type="PANTHER" id="PTHR43095">
    <property type="entry name" value="SUGAR KINASE"/>
    <property type="match status" value="1"/>
</dbReference>
<evidence type="ECO:0000313" key="8">
    <source>
        <dbReference type="Proteomes" id="UP000019225"/>
    </source>
</evidence>
<evidence type="ECO:0000256" key="3">
    <source>
        <dbReference type="ARBA" id="ARBA00022777"/>
    </source>
</evidence>
<keyword evidence="8" id="KW-1185">Reference proteome</keyword>
<reference evidence="7 8" key="1">
    <citation type="journal article" date="2014" name="BMC Genomics">
        <title>Complete genome sequence of producer of the glycopeptide antibiotic Aculeximycin Kutzneria albida DSM 43870T, a representative of minor genus of Pseudonocardiaceae.</title>
        <authorList>
            <person name="Rebets Y."/>
            <person name="Tokovenko B."/>
            <person name="Lushchyk I."/>
            <person name="Ruckert C."/>
            <person name="Zaburannyi N."/>
            <person name="Bechthold A."/>
            <person name="Kalinowski J."/>
            <person name="Luzhetskyy A."/>
        </authorList>
    </citation>
    <scope>NUCLEOTIDE SEQUENCE [LARGE SCALE GENOMIC DNA]</scope>
    <source>
        <strain evidence="7">DSM 43870</strain>
    </source>
</reference>
<dbReference type="HOGENOM" id="CLU_009281_3_1_11"/>
<dbReference type="GO" id="GO:0005975">
    <property type="term" value="P:carbohydrate metabolic process"/>
    <property type="evidence" value="ECO:0007669"/>
    <property type="project" value="InterPro"/>
</dbReference>
<dbReference type="Gene3D" id="3.30.420.40">
    <property type="match status" value="2"/>
</dbReference>
<keyword evidence="2 4" id="KW-0808">Transferase</keyword>
<dbReference type="OrthoDB" id="9782710at2"/>
<dbReference type="GO" id="GO:0016301">
    <property type="term" value="F:kinase activity"/>
    <property type="evidence" value="ECO:0007669"/>
    <property type="project" value="UniProtKB-KW"/>
</dbReference>
<dbReference type="GO" id="GO:0016773">
    <property type="term" value="F:phosphotransferase activity, alcohol group as acceptor"/>
    <property type="evidence" value="ECO:0007669"/>
    <property type="project" value="InterPro"/>
</dbReference>
<dbReference type="InterPro" id="IPR043129">
    <property type="entry name" value="ATPase_NBD"/>
</dbReference>
<sequence length="488" mass="52180">MTGYLLGVDAGQTSTKAVLFDLTGRAVAVGAARCPTVSPRPRWVERDLNEVWRAAGEAIRGCLGEIDPGQVLAVAVVGHNDGLYAVDAAGEPVRPGITAMDSRAHQEVQRWRTAGIFEELLALTGQVPFEASPSALLAHLSAHEPQVLESARWLLFCKDWLRLRLTGEIATDRTEASASFCEVRSGQYSERALELFGLNEIRDKLPPIRGCAEVVGEVTAEAAGFTGLRAGTPVVTGAHDVDAAAVGDGVLSAGQLALVAGTFSINQVISDAVAVDPRWQARAFLLPGRWLNMSTSPASATNLDWLLRTVIGPVPHEQIDAEIGEVLAERSDVVFHPFLYGSPHGPEASASFLGLRGWHTRGHLLRALYQGVVCNHRTHVGALREAFPMHGTARLSGGGARSSVWPQLFADGLGVDVEITDTEEAGARGAAVLAGIGVGVWPDLHSAVADTVRVRRRFTVDPIGAERFDSHYQRYLDLIGALTPVWTS</sequence>
<evidence type="ECO:0000259" key="6">
    <source>
        <dbReference type="Pfam" id="PF02782"/>
    </source>
</evidence>
<dbReference type="RefSeq" id="WP_025355557.1">
    <property type="nucleotide sequence ID" value="NZ_CP007155.1"/>
</dbReference>
<dbReference type="SUPFAM" id="SSF53067">
    <property type="entry name" value="Actin-like ATPase domain"/>
    <property type="match status" value="2"/>
</dbReference>
<feature type="domain" description="Carbohydrate kinase FGGY N-terminal" evidence="5">
    <location>
        <begin position="4"/>
        <end position="247"/>
    </location>
</feature>
<dbReference type="STRING" id="1449976.KALB_2004"/>
<dbReference type="Pfam" id="PF00370">
    <property type="entry name" value="FGGY_N"/>
    <property type="match status" value="1"/>
</dbReference>
<dbReference type="InterPro" id="IPR018483">
    <property type="entry name" value="Carb_kinase_FGGY_CS"/>
</dbReference>
<evidence type="ECO:0000256" key="4">
    <source>
        <dbReference type="RuleBase" id="RU003733"/>
    </source>
</evidence>
<dbReference type="AlphaFoldDB" id="W5WAX9"/>
<comment type="similarity">
    <text evidence="1 4">Belongs to the FGGY kinase family.</text>
</comment>
<dbReference type="PATRIC" id="fig|1449976.3.peg.1997"/>
<dbReference type="InterPro" id="IPR000577">
    <property type="entry name" value="Carb_kinase_FGGY"/>
</dbReference>
<dbReference type="InterPro" id="IPR018485">
    <property type="entry name" value="FGGY_C"/>
</dbReference>
<evidence type="ECO:0000313" key="7">
    <source>
        <dbReference type="EMBL" id="AHH95374.1"/>
    </source>
</evidence>
<dbReference type="PROSITE" id="PS00445">
    <property type="entry name" value="FGGY_KINASES_2"/>
    <property type="match status" value="1"/>
</dbReference>
<dbReference type="Proteomes" id="UP000019225">
    <property type="component" value="Chromosome"/>
</dbReference>
<accession>W5WAX9</accession>